<evidence type="ECO:0000313" key="2">
    <source>
        <dbReference type="EMBL" id="ETO16813.1"/>
    </source>
</evidence>
<dbReference type="PANTHER" id="PTHR24170:SF1">
    <property type="entry name" value="DOMAIN PROTEIN, PUTATIVE (AFU_ORTHOLOGUE AFUA_1G09870)-RELATED"/>
    <property type="match status" value="1"/>
</dbReference>
<keyword evidence="3" id="KW-1185">Reference proteome</keyword>
<dbReference type="PANTHER" id="PTHR24170">
    <property type="entry name" value="ANKYRIN REPEAT DOMAIN-CONTAINING PROTEIN 27"/>
    <property type="match status" value="1"/>
</dbReference>
<dbReference type="GO" id="GO:0097422">
    <property type="term" value="C:tubular endosome"/>
    <property type="evidence" value="ECO:0007669"/>
    <property type="project" value="TreeGrafter"/>
</dbReference>
<dbReference type="GO" id="GO:0005769">
    <property type="term" value="C:early endosome"/>
    <property type="evidence" value="ECO:0007669"/>
    <property type="project" value="TreeGrafter"/>
</dbReference>
<proteinExistence type="predicted"/>
<sequence>MSTSTLKAEPVATNHFFKLLRDQYQDLYKLVSQNGWRVCVPHSSSIGDTPLTEQFLKSHIMQNSPFFKDEFITSNRQKVTIREGVVSTKSGFETPSTAKILSEELFYTNDSKFVVYCISNPLVVIAGSDDLKSRPSSSGSGGSGGPDTGGNNNGGAQSRSLFFGVSRGAMSETGPRMYQWKSKETTAVEYRSVEQWKQVLKTELSQHEYQQMRVWLDDFVTTFTKSHVMFKGYTSWTSQKIKEYRDKAVQSKLLNIPKFRNHLTYAQQNELSMAFDCLLHSRVYSFIFQQLIIHMKTEDELLSRKIRAIQQEHLLSPQSN</sequence>
<evidence type="ECO:0000313" key="3">
    <source>
        <dbReference type="Proteomes" id="UP000023152"/>
    </source>
</evidence>
<dbReference type="GO" id="GO:0030133">
    <property type="term" value="C:transport vesicle"/>
    <property type="evidence" value="ECO:0007669"/>
    <property type="project" value="TreeGrafter"/>
</dbReference>
<feature type="compositionally biased region" description="Gly residues" evidence="1">
    <location>
        <begin position="139"/>
        <end position="153"/>
    </location>
</feature>
<evidence type="ECO:0000256" key="1">
    <source>
        <dbReference type="SAM" id="MobiDB-lite"/>
    </source>
</evidence>
<dbReference type="GO" id="GO:0005886">
    <property type="term" value="C:plasma membrane"/>
    <property type="evidence" value="ECO:0007669"/>
    <property type="project" value="TreeGrafter"/>
</dbReference>
<reference evidence="2 3" key="1">
    <citation type="journal article" date="2013" name="Curr. Biol.">
        <title>The Genome of the Foraminiferan Reticulomyxa filosa.</title>
        <authorList>
            <person name="Glockner G."/>
            <person name="Hulsmann N."/>
            <person name="Schleicher M."/>
            <person name="Noegel A.A."/>
            <person name="Eichinger L."/>
            <person name="Gallinger C."/>
            <person name="Pawlowski J."/>
            <person name="Sierra R."/>
            <person name="Euteneuer U."/>
            <person name="Pillet L."/>
            <person name="Moustafa A."/>
            <person name="Platzer M."/>
            <person name="Groth M."/>
            <person name="Szafranski K."/>
            <person name="Schliwa M."/>
        </authorList>
    </citation>
    <scope>NUCLEOTIDE SEQUENCE [LARGE SCALE GENOMIC DNA]</scope>
</reference>
<feature type="region of interest" description="Disordered" evidence="1">
    <location>
        <begin position="130"/>
        <end position="157"/>
    </location>
</feature>
<feature type="non-terminal residue" evidence="2">
    <location>
        <position position="320"/>
    </location>
</feature>
<name>X6MS56_RETFI</name>
<accession>X6MS56</accession>
<dbReference type="OrthoDB" id="411646at2759"/>
<dbReference type="GO" id="GO:0000149">
    <property type="term" value="F:SNARE binding"/>
    <property type="evidence" value="ECO:0007669"/>
    <property type="project" value="TreeGrafter"/>
</dbReference>
<protein>
    <submittedName>
        <fullName evidence="2">Uncharacterized protein</fullName>
    </submittedName>
</protein>
<dbReference type="InterPro" id="IPR051248">
    <property type="entry name" value="UPF0507/Ank_repeat_27"/>
</dbReference>
<dbReference type="AlphaFoldDB" id="X6MS56"/>
<dbReference type="GO" id="GO:0045022">
    <property type="term" value="P:early endosome to late endosome transport"/>
    <property type="evidence" value="ECO:0007669"/>
    <property type="project" value="TreeGrafter"/>
</dbReference>
<dbReference type="EMBL" id="ASPP01017801">
    <property type="protein sequence ID" value="ETO16813.1"/>
    <property type="molecule type" value="Genomic_DNA"/>
</dbReference>
<gene>
    <name evidence="2" type="ORF">RFI_20526</name>
</gene>
<dbReference type="GO" id="GO:0005085">
    <property type="term" value="F:guanyl-nucleotide exchange factor activity"/>
    <property type="evidence" value="ECO:0007669"/>
    <property type="project" value="TreeGrafter"/>
</dbReference>
<comment type="caution">
    <text evidence="2">The sequence shown here is derived from an EMBL/GenBank/DDBJ whole genome shotgun (WGS) entry which is preliminary data.</text>
</comment>
<organism evidence="2 3">
    <name type="scientific">Reticulomyxa filosa</name>
    <dbReference type="NCBI Taxonomy" id="46433"/>
    <lineage>
        <taxon>Eukaryota</taxon>
        <taxon>Sar</taxon>
        <taxon>Rhizaria</taxon>
        <taxon>Retaria</taxon>
        <taxon>Foraminifera</taxon>
        <taxon>Monothalamids</taxon>
        <taxon>Reticulomyxidae</taxon>
        <taxon>Reticulomyxa</taxon>
    </lineage>
</organism>
<dbReference type="Proteomes" id="UP000023152">
    <property type="component" value="Unassembled WGS sequence"/>
</dbReference>
<dbReference type="GO" id="GO:0005770">
    <property type="term" value="C:late endosome"/>
    <property type="evidence" value="ECO:0007669"/>
    <property type="project" value="TreeGrafter"/>
</dbReference>